<dbReference type="EMBL" id="IACN01050218">
    <property type="protein sequence ID" value="LAB54002.1"/>
    <property type="molecule type" value="Transcribed_RNA"/>
</dbReference>
<reference evidence="1" key="2">
    <citation type="submission" date="2017-11" db="EMBL/GenBank/DDBJ databases">
        <title>Coralsnake Venomics: Analyses of Venom Gland Transcriptomes and Proteomes of Six Brazilian Taxa.</title>
        <authorList>
            <person name="Aird S.D."/>
            <person name="Jorge da Silva N."/>
            <person name="Qiu L."/>
            <person name="Villar-Briones A."/>
            <person name="Aparecida-Saddi V."/>
            <person name="Campos-Telles M.P."/>
            <person name="Grau M."/>
            <person name="Mikheyev A.S."/>
        </authorList>
    </citation>
    <scope>NUCLEOTIDE SEQUENCE</scope>
    <source>
        <tissue evidence="1">Venom_gland</tissue>
    </source>
</reference>
<dbReference type="EMBL" id="IACN01050217">
    <property type="protein sequence ID" value="LAB53997.1"/>
    <property type="molecule type" value="Transcribed_RNA"/>
</dbReference>
<accession>A0A2D4P7L7</accession>
<dbReference type="AlphaFoldDB" id="A0A2D4P7L7"/>
<protein>
    <submittedName>
        <fullName evidence="1">Uncharacterized protein</fullName>
    </submittedName>
</protein>
<dbReference type="EMBL" id="IACN01050220">
    <property type="protein sequence ID" value="LAB54009.1"/>
    <property type="molecule type" value="Transcribed_RNA"/>
</dbReference>
<evidence type="ECO:0000313" key="1">
    <source>
        <dbReference type="EMBL" id="LAB54005.1"/>
    </source>
</evidence>
<proteinExistence type="predicted"/>
<organism evidence="1">
    <name type="scientific">Micrurus surinamensis</name>
    <name type="common">Surinam coral snake</name>
    <dbReference type="NCBI Taxonomy" id="129470"/>
    <lineage>
        <taxon>Eukaryota</taxon>
        <taxon>Metazoa</taxon>
        <taxon>Chordata</taxon>
        <taxon>Craniata</taxon>
        <taxon>Vertebrata</taxon>
        <taxon>Euteleostomi</taxon>
        <taxon>Lepidosauria</taxon>
        <taxon>Squamata</taxon>
        <taxon>Bifurcata</taxon>
        <taxon>Unidentata</taxon>
        <taxon>Episquamata</taxon>
        <taxon>Toxicofera</taxon>
        <taxon>Serpentes</taxon>
        <taxon>Colubroidea</taxon>
        <taxon>Elapidae</taxon>
        <taxon>Elapinae</taxon>
        <taxon>Micrurus</taxon>
    </lineage>
</organism>
<name>A0A2D4P7L7_MICSU</name>
<reference evidence="1" key="1">
    <citation type="submission" date="2017-07" db="EMBL/GenBank/DDBJ databases">
        <authorList>
            <person name="Mikheyev A."/>
            <person name="Grau M."/>
        </authorList>
    </citation>
    <scope>NUCLEOTIDE SEQUENCE</scope>
    <source>
        <tissue evidence="1">Venom_gland</tissue>
    </source>
</reference>
<dbReference type="EMBL" id="IACN01050219">
    <property type="protein sequence ID" value="LAB54005.1"/>
    <property type="molecule type" value="Transcribed_RNA"/>
</dbReference>
<sequence length="115" mass="12958">MKIGLRKNILTAVWAGCFSSGGWLRREISSTSLPPQCFPKCLPFQLGLNCKSYWGGGGVFLWEEQQIRYKLLSNLRWQYFGKLERRSSSWEGGGQGRIPKIIVPVTTGTLSNKGF</sequence>